<feature type="region of interest" description="Disordered" evidence="1">
    <location>
        <begin position="1"/>
        <end position="24"/>
    </location>
</feature>
<proteinExistence type="predicted"/>
<dbReference type="InterPro" id="IPR036249">
    <property type="entry name" value="Thioredoxin-like_sf"/>
</dbReference>
<dbReference type="InterPro" id="IPR012341">
    <property type="entry name" value="6hp_glycosidase-like_sf"/>
</dbReference>
<dbReference type="Gene3D" id="1.50.10.10">
    <property type="match status" value="2"/>
</dbReference>
<feature type="compositionally biased region" description="Basic and acidic residues" evidence="1">
    <location>
        <begin position="1"/>
        <end position="10"/>
    </location>
</feature>
<gene>
    <name evidence="3" type="ORF">C486_20033</name>
</gene>
<dbReference type="InterPro" id="IPR008928">
    <property type="entry name" value="6-hairpin_glycosidase_sf"/>
</dbReference>
<name>L9YRL2_9EURY</name>
<sequence>MTDPTRRNRLDEEESPYLRQHADNPVNWQPWDDRALEAARERDVPVFLSIGYSACHWCHVMEAESFQDEAVAEVLNENFVPIKVDREERPDIDSIYMTVCQLVRGQGGWPLSAWLTPEGEPFFIGTYFPREGQRGQPGFRELCKRISDSWESDADREEMENRAQQWTDAATDRLEETPDAAGGGTVEAPEPPSSDVLETAADAVVRSADREYGGFGSSGPKFPQPSRIRVLARTYDRTGRDEYREVLEETLDAMAAGGLYDHVGGGFHRYCVDRDWTVPHFEKMLYDNAEIPRAFLSGYQLTGEDRYAELVADTLSFVERELTHDDGGFFSTLDAQSASPETGEREEGAFYVWTPAEVHDVLEDETDAALFCARFDITEAGNFEGRNQPNRVARVSELAAQFDLAEHEILKRLASARQRLFEARQERPRPNRDEKILAGWNGLMISTYAEAALVLGADDYADTAVDALEFVRDELWDDDEQRLSRRYKDGDVKVDGYLEDYAFLARGALDCYQATGEVDHLAFALELARVIEAEFWDADRGTLYFTPESGEALVTRPQELGDQSTPSATGVAVETLLALDEFAAEDFEPIAATVLETHANKLETNALEHATLCLVADRLEAGALEVTVAADDLPTAWRDRLTSQYFPDRLFALRPPTEDGLDAWLETLGLADAPPIWAGREARDGEPTLYVCRDRTCSPPSHDVADALEWLGANADPGGSSEPTGDESGSPF</sequence>
<dbReference type="EMBL" id="AOIJ01000086">
    <property type="protein sequence ID" value="ELY75523.1"/>
    <property type="molecule type" value="Genomic_DNA"/>
</dbReference>
<evidence type="ECO:0000256" key="1">
    <source>
        <dbReference type="SAM" id="MobiDB-lite"/>
    </source>
</evidence>
<feature type="region of interest" description="Disordered" evidence="1">
    <location>
        <begin position="712"/>
        <end position="732"/>
    </location>
</feature>
<feature type="domain" description="Spermatogenesis-associated protein 20-like TRX" evidence="2">
    <location>
        <begin position="8"/>
        <end position="168"/>
    </location>
</feature>
<reference evidence="3 4" key="1">
    <citation type="journal article" date="2014" name="PLoS Genet.">
        <title>Phylogenetically driven sequencing of extremely halophilic archaea reveals strategies for static and dynamic osmo-response.</title>
        <authorList>
            <person name="Becker E.A."/>
            <person name="Seitzer P.M."/>
            <person name="Tritt A."/>
            <person name="Larsen D."/>
            <person name="Krusor M."/>
            <person name="Yao A.I."/>
            <person name="Wu D."/>
            <person name="Madern D."/>
            <person name="Eisen J.A."/>
            <person name="Darling A.E."/>
            <person name="Facciotti M.T."/>
        </authorList>
    </citation>
    <scope>NUCLEOTIDE SEQUENCE [LARGE SCALE GENOMIC DNA]</scope>
    <source>
        <strain evidence="3 4">JCM 14663</strain>
    </source>
</reference>
<dbReference type="RefSeq" id="WP_008459140.1">
    <property type="nucleotide sequence ID" value="NZ_AOIJ01000086.1"/>
</dbReference>
<dbReference type="InterPro" id="IPR004879">
    <property type="entry name" value="Ssp411-like_TRX"/>
</dbReference>
<dbReference type="CDD" id="cd02955">
    <property type="entry name" value="SSP411"/>
    <property type="match status" value="1"/>
</dbReference>
<dbReference type="SUPFAM" id="SSF48208">
    <property type="entry name" value="Six-hairpin glycosidases"/>
    <property type="match status" value="1"/>
</dbReference>
<keyword evidence="4" id="KW-1185">Reference proteome</keyword>
<dbReference type="AlphaFoldDB" id="L9YRL2"/>
<evidence type="ECO:0000259" key="2">
    <source>
        <dbReference type="Pfam" id="PF03190"/>
    </source>
</evidence>
<dbReference type="Gene3D" id="3.40.30.10">
    <property type="entry name" value="Glutaredoxin"/>
    <property type="match status" value="1"/>
</dbReference>
<dbReference type="GO" id="GO:0005975">
    <property type="term" value="P:carbohydrate metabolic process"/>
    <property type="evidence" value="ECO:0007669"/>
    <property type="project" value="InterPro"/>
</dbReference>
<evidence type="ECO:0000313" key="4">
    <source>
        <dbReference type="Proteomes" id="UP000011592"/>
    </source>
</evidence>
<dbReference type="InterPro" id="IPR024705">
    <property type="entry name" value="Ssp411"/>
</dbReference>
<protein>
    <recommendedName>
        <fullName evidence="2">Spermatogenesis-associated protein 20-like TRX domain-containing protein</fullName>
    </recommendedName>
</protein>
<dbReference type="PANTHER" id="PTHR42899">
    <property type="entry name" value="SPERMATOGENESIS-ASSOCIATED PROTEIN 20"/>
    <property type="match status" value="1"/>
</dbReference>
<dbReference type="PIRSF" id="PIRSF006402">
    <property type="entry name" value="UCP006402_thioredoxin"/>
    <property type="match status" value="1"/>
</dbReference>
<dbReference type="SUPFAM" id="SSF52833">
    <property type="entry name" value="Thioredoxin-like"/>
    <property type="match status" value="1"/>
</dbReference>
<dbReference type="PATRIC" id="fig|1230459.4.peg.3970"/>
<accession>L9YRL2</accession>
<evidence type="ECO:0000313" key="3">
    <source>
        <dbReference type="EMBL" id="ELY75523.1"/>
    </source>
</evidence>
<organism evidence="3 4">
    <name type="scientific">Natrinema gari JCM 14663</name>
    <dbReference type="NCBI Taxonomy" id="1230459"/>
    <lineage>
        <taxon>Archaea</taxon>
        <taxon>Methanobacteriati</taxon>
        <taxon>Methanobacteriota</taxon>
        <taxon>Stenosarchaea group</taxon>
        <taxon>Halobacteria</taxon>
        <taxon>Halobacteriales</taxon>
        <taxon>Natrialbaceae</taxon>
        <taxon>Natrinema</taxon>
    </lineage>
</organism>
<dbReference type="Proteomes" id="UP000011592">
    <property type="component" value="Unassembled WGS sequence"/>
</dbReference>
<comment type="caution">
    <text evidence="3">The sequence shown here is derived from an EMBL/GenBank/DDBJ whole genome shotgun (WGS) entry which is preliminary data.</text>
</comment>
<dbReference type="PANTHER" id="PTHR42899:SF1">
    <property type="entry name" value="SPERMATOGENESIS-ASSOCIATED PROTEIN 20"/>
    <property type="match status" value="1"/>
</dbReference>
<dbReference type="Pfam" id="PF03190">
    <property type="entry name" value="Thioredox_DsbH"/>
    <property type="match status" value="1"/>
</dbReference>